<keyword evidence="2" id="KW-0472">Membrane</keyword>
<dbReference type="AlphaFoldDB" id="A0A9W5AE53"/>
<evidence type="ECO:0000256" key="2">
    <source>
        <dbReference type="SAM" id="Phobius"/>
    </source>
</evidence>
<dbReference type="GO" id="GO:0015627">
    <property type="term" value="C:type II protein secretion system complex"/>
    <property type="evidence" value="ECO:0007669"/>
    <property type="project" value="InterPro"/>
</dbReference>
<protein>
    <submittedName>
        <fullName evidence="3">Type II secretion system minor pseudopilin GspH</fullName>
    </submittedName>
</protein>
<gene>
    <name evidence="3" type="primary">gspH</name>
    <name evidence="3" type="ORF">O9570_06580</name>
</gene>
<evidence type="ECO:0000256" key="1">
    <source>
        <dbReference type="SAM" id="MobiDB-lite"/>
    </source>
</evidence>
<dbReference type="Proteomes" id="UP001141992">
    <property type="component" value="Unassembled WGS sequence"/>
</dbReference>
<dbReference type="Gene3D" id="3.30.700.10">
    <property type="entry name" value="Glycoprotein, Type 4 Pilin"/>
    <property type="match status" value="1"/>
</dbReference>
<dbReference type="InterPro" id="IPR045584">
    <property type="entry name" value="Pilin-like"/>
</dbReference>
<dbReference type="EMBL" id="JAPZVI010000003">
    <property type="protein sequence ID" value="MCZ8401102.1"/>
    <property type="molecule type" value="Genomic_DNA"/>
</dbReference>
<dbReference type="InterPro" id="IPR012902">
    <property type="entry name" value="N_methyl_site"/>
</dbReference>
<accession>A0A9W5AE53</accession>
<keyword evidence="2" id="KW-1133">Transmembrane helix</keyword>
<feature type="region of interest" description="Disordered" evidence="1">
    <location>
        <begin position="1"/>
        <end position="20"/>
    </location>
</feature>
<feature type="transmembrane region" description="Helical" evidence="2">
    <location>
        <begin position="29"/>
        <end position="50"/>
    </location>
</feature>
<reference evidence="3" key="1">
    <citation type="submission" date="2022-12" db="EMBL/GenBank/DDBJ databases">
        <authorList>
            <person name="Voronina O.L."/>
            <person name="Kunda M.S."/>
            <person name="Ryzhova N."/>
            <person name="Aksenova E.I."/>
        </authorList>
    </citation>
    <scope>NUCLEOTIDE SEQUENCE</scope>
    <source>
        <strain evidence="3">SCCH136:Ach223948</strain>
    </source>
</reference>
<dbReference type="NCBIfam" id="TIGR02532">
    <property type="entry name" value="IV_pilin_GFxxxE"/>
    <property type="match status" value="1"/>
</dbReference>
<dbReference type="GO" id="GO:0015628">
    <property type="term" value="P:protein secretion by the type II secretion system"/>
    <property type="evidence" value="ECO:0007669"/>
    <property type="project" value="InterPro"/>
</dbReference>
<dbReference type="InterPro" id="IPR049875">
    <property type="entry name" value="TypeII_GspH"/>
</dbReference>
<organism evidence="3 4">
    <name type="scientific">Alcaligenes xylosoxydans xylosoxydans</name>
    <name type="common">Achromobacter xylosoxidans</name>
    <dbReference type="NCBI Taxonomy" id="85698"/>
    <lineage>
        <taxon>Bacteria</taxon>
        <taxon>Pseudomonadati</taxon>
        <taxon>Pseudomonadota</taxon>
        <taxon>Betaproteobacteria</taxon>
        <taxon>Burkholderiales</taxon>
        <taxon>Alcaligenaceae</taxon>
        <taxon>Achromobacter</taxon>
    </lineage>
</organism>
<dbReference type="Pfam" id="PF07963">
    <property type="entry name" value="N_methyl"/>
    <property type="match status" value="1"/>
</dbReference>
<keyword evidence="2" id="KW-0812">Transmembrane</keyword>
<evidence type="ECO:0000313" key="3">
    <source>
        <dbReference type="EMBL" id="MCZ8401102.1"/>
    </source>
</evidence>
<dbReference type="NCBIfam" id="TIGR01708">
    <property type="entry name" value="typeII_sec_gspH"/>
    <property type="match status" value="1"/>
</dbReference>
<name>A0A9W5AE53_ALCXX</name>
<feature type="compositionally biased region" description="Low complexity" evidence="1">
    <location>
        <begin position="1"/>
        <end position="17"/>
    </location>
</feature>
<proteinExistence type="predicted"/>
<dbReference type="SUPFAM" id="SSF54523">
    <property type="entry name" value="Pili subunits"/>
    <property type="match status" value="1"/>
</dbReference>
<dbReference type="PROSITE" id="PS00409">
    <property type="entry name" value="PROKAR_NTER_METHYL"/>
    <property type="match status" value="1"/>
</dbReference>
<sequence length="175" mass="19258">MNGRAVARPSSAAPARPARSRRTQRGFTLIELMVVLVIVGVATAALGLSIRSDPARQLRDDAQRLVERLAAAQSEVRIDGRAIAWQADADGYRFVRGAWMLDGPVPVLDPTRIDDFPRDPALRPRQWQAGPVRVAPAVPVLLTPEWFGQPWRLTLSSAAGQVEVRRDANGRFLVH</sequence>
<evidence type="ECO:0000313" key="4">
    <source>
        <dbReference type="Proteomes" id="UP001141992"/>
    </source>
</evidence>
<dbReference type="RefSeq" id="WP_006384582.1">
    <property type="nucleotide sequence ID" value="NZ_CABIYZ010000006.1"/>
</dbReference>
<comment type="caution">
    <text evidence="3">The sequence shown here is derived from an EMBL/GenBank/DDBJ whole genome shotgun (WGS) entry which is preliminary data.</text>
</comment>